<dbReference type="PANTHER" id="PTHR10322">
    <property type="entry name" value="DNA POLYMERASE CATALYTIC SUBUNIT"/>
    <property type="match status" value="1"/>
</dbReference>
<keyword evidence="7" id="KW-0238">DNA-binding</keyword>
<organism evidence="11">
    <name type="scientific">Pithovirus LCPAC103</name>
    <dbReference type="NCBI Taxonomy" id="2506588"/>
    <lineage>
        <taxon>Viruses</taxon>
        <taxon>Pithoviruses</taxon>
    </lineage>
</organism>
<feature type="domain" description="DNA-directed DNA polymerase family B exonuclease" evidence="10">
    <location>
        <begin position="143"/>
        <end position="384"/>
    </location>
</feature>
<dbReference type="InterPro" id="IPR012337">
    <property type="entry name" value="RNaseH-like_sf"/>
</dbReference>
<keyword evidence="5" id="KW-0239">DNA-directed DNA polymerase</keyword>
<evidence type="ECO:0000256" key="8">
    <source>
        <dbReference type="ARBA" id="ARBA00049244"/>
    </source>
</evidence>
<dbReference type="Gene3D" id="3.90.1600.10">
    <property type="entry name" value="Palm domain of DNA polymerase"/>
    <property type="match status" value="1"/>
</dbReference>
<dbReference type="SUPFAM" id="SSF56672">
    <property type="entry name" value="DNA/RNA polymerases"/>
    <property type="match status" value="1"/>
</dbReference>
<evidence type="ECO:0000256" key="5">
    <source>
        <dbReference type="ARBA" id="ARBA00022932"/>
    </source>
</evidence>
<dbReference type="InterPro" id="IPR023211">
    <property type="entry name" value="DNA_pol_palm_dom_sf"/>
</dbReference>
<evidence type="ECO:0000259" key="9">
    <source>
        <dbReference type="Pfam" id="PF00136"/>
    </source>
</evidence>
<dbReference type="InterPro" id="IPR006133">
    <property type="entry name" value="DNA-dir_DNA_pol_B_exonuc"/>
</dbReference>
<dbReference type="InterPro" id="IPR006134">
    <property type="entry name" value="DNA-dir_DNA_pol_B_multi_dom"/>
</dbReference>
<dbReference type="Gene3D" id="3.30.420.10">
    <property type="entry name" value="Ribonuclease H-like superfamily/Ribonuclease H"/>
    <property type="match status" value="1"/>
</dbReference>
<dbReference type="InterPro" id="IPR006172">
    <property type="entry name" value="DNA-dir_DNA_pol_B"/>
</dbReference>
<dbReference type="GO" id="GO:0006261">
    <property type="term" value="P:DNA-templated DNA replication"/>
    <property type="evidence" value="ECO:0007669"/>
    <property type="project" value="TreeGrafter"/>
</dbReference>
<dbReference type="InterPro" id="IPR050240">
    <property type="entry name" value="DNA_pol_type-B"/>
</dbReference>
<keyword evidence="6" id="KW-1194">Viral DNA replication</keyword>
<dbReference type="PANTHER" id="PTHR10322:SF23">
    <property type="entry name" value="DNA POLYMERASE DELTA CATALYTIC SUBUNIT"/>
    <property type="match status" value="1"/>
</dbReference>
<dbReference type="InterPro" id="IPR042087">
    <property type="entry name" value="DNA_pol_B_thumb"/>
</dbReference>
<dbReference type="SUPFAM" id="SSF53098">
    <property type="entry name" value="Ribonuclease H-like"/>
    <property type="match status" value="1"/>
</dbReference>
<protein>
    <recommendedName>
        <fullName evidence="2">DNA-directed DNA polymerase</fullName>
        <ecNumber evidence="2">2.7.7.7</ecNumber>
    </recommendedName>
</protein>
<evidence type="ECO:0000256" key="3">
    <source>
        <dbReference type="ARBA" id="ARBA00022679"/>
    </source>
</evidence>
<evidence type="ECO:0000256" key="4">
    <source>
        <dbReference type="ARBA" id="ARBA00022695"/>
    </source>
</evidence>
<dbReference type="GO" id="GO:0003887">
    <property type="term" value="F:DNA-directed DNA polymerase activity"/>
    <property type="evidence" value="ECO:0007669"/>
    <property type="project" value="UniProtKB-KW"/>
</dbReference>
<reference evidence="11" key="1">
    <citation type="journal article" date="2019" name="MBio">
        <title>Virus Genomes from Deep Sea Sediments Expand the Ocean Megavirome and Support Independent Origins of Viral Gigantism.</title>
        <authorList>
            <person name="Backstrom D."/>
            <person name="Yutin N."/>
            <person name="Jorgensen S.L."/>
            <person name="Dharamshi J."/>
            <person name="Homa F."/>
            <person name="Zaremba-Niedwiedzka K."/>
            <person name="Spang A."/>
            <person name="Wolf Y.I."/>
            <person name="Koonin E.V."/>
            <person name="Ettema T.J."/>
        </authorList>
    </citation>
    <scope>NUCLEOTIDE SEQUENCE</scope>
</reference>
<feature type="domain" description="DNA-directed DNA polymerase family B multifunctional" evidence="9">
    <location>
        <begin position="516"/>
        <end position="937"/>
    </location>
</feature>
<name>A0A481Z6S5_9VIRU</name>
<evidence type="ECO:0000256" key="2">
    <source>
        <dbReference type="ARBA" id="ARBA00012417"/>
    </source>
</evidence>
<dbReference type="GO" id="GO:0039693">
    <property type="term" value="P:viral DNA genome replication"/>
    <property type="evidence" value="ECO:0007669"/>
    <property type="project" value="UniProtKB-KW"/>
</dbReference>
<evidence type="ECO:0000256" key="6">
    <source>
        <dbReference type="ARBA" id="ARBA00023109"/>
    </source>
</evidence>
<sequence length="1089" mass="126558">MITVQPYDWSEQDEKVINRRGTGLEDRLTIYAWCVNRRSEPVLLRINDYYAICHLELPLKINGRAVDWTRGSKVKKILDQVNTIVKAKPFKALYTAKRTLYYFDHHQKYPMFLLLFTTKQEMWRFKKYVEIPRTYRGLGSFPCQVHEAQISSVRKLMTTMDFTICQELQVSVQPVAEMYRISNLEHEYICSYKHIKPLDAKLVVGLKTNPRIVCFDIEAWNGMKSETDPMIFPVRDYAIHVAYMISVVFQRVAMPETRKIYLIVMGDCNPIPGFEIIRVNTETELCDTFADLIDQLDPEIMMSYNGLGFDYPYLDARLKLRGRQWKQCGRLPGKPVELYQPAAWSSSGKGFNKVRYLQMPGRIEIDMLKVVRSEHKLPDNRLETAAQHFLGRGKSPVTPLEMFLIYGEFVDATKMMKTLTGVLQTKIELEDFRYGILDEDLRQYWCPAITRLASFNPIPDCEQIVERYIKAREEMTRVSEYCGNDSILPLDMFEFLGTWIKTRELANTVCVTPMDTFLRGEQVKCVSLIYDILTKNGVVMNTIKAHNETYEGGFVGEPHPGLWRYVITLDFKSMYPSIIIAYNMCYSTLIPPELWGTVSEQDCYIIRWTHENEDDTVISYEHRFVKEYISEGYLPQLCRYMIDERNAVRKQIPSLTDPKQKAVYQARQLALKVTGNSFYGFLGTGERGYLPCGEISSCVTAKGRELIQYCNKYLEDTHNGFIVYNDTDSTMVKLPFVNSRADCRIQGKKLEIELSALFPDPLYFEHEYSGDMFSLEKKMYAMKVYGKADDGSEDYMSMKGIAPVRRDRCKKVKTMYTDTLETIFNDELNLSESMHKAHKQLFQHCLGIMRREVTIEEIEMIKGLGKDYKSDSYFMKVFADELKRRGRPAEPGSKLHYVVVDTDGNLGHRMRLPEQYFEVLETDQQETLDYLYYVRNGQNIIDRMFGVAYAGILDERRAIRQAFAASRILKLLEKQELGHHIEQARIIRAQETGQLFTTDEVLVNWITEQVICHSVGQKKKVIQALKTKTIKLHNNCMNSQRMVTGVITQNPILSMVNLFEAKRELCRDIEAHIPLWELQELTQFEIVST</sequence>
<dbReference type="Pfam" id="PF00136">
    <property type="entry name" value="DNA_pol_B"/>
    <property type="match status" value="1"/>
</dbReference>
<evidence type="ECO:0000256" key="1">
    <source>
        <dbReference type="ARBA" id="ARBA00005755"/>
    </source>
</evidence>
<keyword evidence="4" id="KW-0548">Nucleotidyltransferase</keyword>
<evidence type="ECO:0000313" key="11">
    <source>
        <dbReference type="EMBL" id="QBK90421.1"/>
    </source>
</evidence>
<dbReference type="Pfam" id="PF03104">
    <property type="entry name" value="DNA_pol_B_exo1"/>
    <property type="match status" value="1"/>
</dbReference>
<dbReference type="Gene3D" id="1.10.132.60">
    <property type="entry name" value="DNA polymerase family B, C-terminal domain"/>
    <property type="match status" value="1"/>
</dbReference>
<dbReference type="InterPro" id="IPR036397">
    <property type="entry name" value="RNaseH_sf"/>
</dbReference>
<accession>A0A481Z6S5</accession>
<evidence type="ECO:0000259" key="10">
    <source>
        <dbReference type="Pfam" id="PF03104"/>
    </source>
</evidence>
<dbReference type="Gene3D" id="1.10.287.690">
    <property type="entry name" value="Helix hairpin bin"/>
    <property type="match status" value="1"/>
</dbReference>
<proteinExistence type="inferred from homology"/>
<gene>
    <name evidence="11" type="ORF">LCPAC103_01020</name>
</gene>
<dbReference type="InterPro" id="IPR043502">
    <property type="entry name" value="DNA/RNA_pol_sf"/>
</dbReference>
<comment type="similarity">
    <text evidence="1">Belongs to the DNA polymerase type-B family.</text>
</comment>
<dbReference type="GO" id="GO:0003677">
    <property type="term" value="F:DNA binding"/>
    <property type="evidence" value="ECO:0007669"/>
    <property type="project" value="UniProtKB-KW"/>
</dbReference>
<evidence type="ECO:0000256" key="7">
    <source>
        <dbReference type="ARBA" id="ARBA00023125"/>
    </source>
</evidence>
<keyword evidence="3" id="KW-0808">Transferase</keyword>
<dbReference type="SMART" id="SM00486">
    <property type="entry name" value="POLBc"/>
    <property type="match status" value="1"/>
</dbReference>
<dbReference type="GO" id="GO:0000166">
    <property type="term" value="F:nucleotide binding"/>
    <property type="evidence" value="ECO:0007669"/>
    <property type="project" value="InterPro"/>
</dbReference>
<comment type="catalytic activity">
    <reaction evidence="8">
        <text>DNA(n) + a 2'-deoxyribonucleoside 5'-triphosphate = DNA(n+1) + diphosphate</text>
        <dbReference type="Rhea" id="RHEA:22508"/>
        <dbReference type="Rhea" id="RHEA-COMP:17339"/>
        <dbReference type="Rhea" id="RHEA-COMP:17340"/>
        <dbReference type="ChEBI" id="CHEBI:33019"/>
        <dbReference type="ChEBI" id="CHEBI:61560"/>
        <dbReference type="ChEBI" id="CHEBI:173112"/>
        <dbReference type="EC" id="2.7.7.7"/>
    </reaction>
</comment>
<dbReference type="PRINTS" id="PR00106">
    <property type="entry name" value="DNAPOLB"/>
</dbReference>
<dbReference type="EMBL" id="MK500483">
    <property type="protein sequence ID" value="QBK90421.1"/>
    <property type="molecule type" value="Genomic_DNA"/>
</dbReference>
<keyword evidence="6" id="KW-0235">DNA replication</keyword>
<dbReference type="EC" id="2.7.7.7" evidence="2"/>